<feature type="chain" id="PRO_5008627433" evidence="2">
    <location>
        <begin position="17"/>
        <end position="404"/>
    </location>
</feature>
<feature type="compositionally biased region" description="Low complexity" evidence="1">
    <location>
        <begin position="320"/>
        <end position="374"/>
    </location>
</feature>
<proteinExistence type="predicted"/>
<dbReference type="OrthoDB" id="2564904at2759"/>
<protein>
    <submittedName>
        <fullName evidence="3">Glycoprotein</fullName>
    </submittedName>
</protein>
<reference evidence="4" key="2">
    <citation type="submission" date="2013-12" db="EMBL/GenBank/DDBJ databases">
        <title>Evolution of pathogenesis and genome organization in the Tremellales.</title>
        <authorList>
            <person name="Cuomo C."/>
            <person name="Litvintseva A."/>
            <person name="Heitman J."/>
            <person name="Chen Y."/>
            <person name="Sun S."/>
            <person name="Springer D."/>
            <person name="Dromer F."/>
            <person name="Young S."/>
            <person name="Zeng Q."/>
            <person name="Chapman S."/>
            <person name="Gujja S."/>
            <person name="Saif S."/>
            <person name="Birren B."/>
        </authorList>
    </citation>
    <scope>NUCLEOTIDE SEQUENCE [LARGE SCALE GENOMIC DNA]</scope>
    <source>
        <strain evidence="4">BCC8398</strain>
    </source>
</reference>
<reference evidence="3 4" key="1">
    <citation type="submission" date="2013-07" db="EMBL/GenBank/DDBJ databases">
        <title>The Genome Sequence of Cryptococcus heveanensis BCC8398.</title>
        <authorList>
            <consortium name="The Broad Institute Genome Sequencing Platform"/>
            <person name="Cuomo C."/>
            <person name="Litvintseva A."/>
            <person name="Chen Y."/>
            <person name="Heitman J."/>
            <person name="Sun S."/>
            <person name="Springer D."/>
            <person name="Dromer F."/>
            <person name="Young S.K."/>
            <person name="Zeng Q."/>
            <person name="Gargeya S."/>
            <person name="Fitzgerald M."/>
            <person name="Abouelleil A."/>
            <person name="Alvarado L."/>
            <person name="Berlin A.M."/>
            <person name="Chapman S.B."/>
            <person name="Dewar J."/>
            <person name="Goldberg J."/>
            <person name="Griggs A."/>
            <person name="Gujja S."/>
            <person name="Hansen M."/>
            <person name="Howarth C."/>
            <person name="Imamovic A."/>
            <person name="Larimer J."/>
            <person name="McCowan C."/>
            <person name="Murphy C."/>
            <person name="Pearson M."/>
            <person name="Priest M."/>
            <person name="Roberts A."/>
            <person name="Saif S."/>
            <person name="Shea T."/>
            <person name="Sykes S."/>
            <person name="Wortman J."/>
            <person name="Nusbaum C."/>
            <person name="Birren B."/>
        </authorList>
    </citation>
    <scope>NUCLEOTIDE SEQUENCE [LARGE SCALE GENOMIC DNA]</scope>
    <source>
        <strain evidence="3 4">BCC8398</strain>
    </source>
</reference>
<evidence type="ECO:0000256" key="2">
    <source>
        <dbReference type="SAM" id="SignalP"/>
    </source>
</evidence>
<sequence>MLSLALLTLLPMLVKGQVTATFPNGATNPDQPEFLPIGSYVNQTSLSRLLTLNGVDDFCLYGPPDQSGGPENEIGNVEPVVVAYCTKPRNNARLIPDGAITAAHFIKTPLYVQIYGFWDGTKVGIVDGDAGGELDPHGAENLGNPIGGNVTSNVGGSDVFYEEWMSFISYDQFCLRICTAETNDITAAIQCEHELDIMGCQFVMAIEDFYQSNNSFTSCEGEPAAPPGHYPQSNGSTSTFKQRYTGSFTDNGSVGYWTVGQTVTPSAPAFYPATSNCVTYSTISNGVNTGDWAVTATPSILAAGSTVAASNVGTTSQERPSGASAAPTSGSASGSASGSQSSASASASRSGASGSGASASTATNGAAASASGGSSAASPAAQNNVLVAGAVGIVGMLVGAVTLL</sequence>
<dbReference type="AlphaFoldDB" id="A0A1B9GY75"/>
<keyword evidence="2" id="KW-0732">Signal</keyword>
<feature type="region of interest" description="Disordered" evidence="1">
    <location>
        <begin position="311"/>
        <end position="374"/>
    </location>
</feature>
<dbReference type="EMBL" id="KI669497">
    <property type="protein sequence ID" value="OCF35987.1"/>
    <property type="molecule type" value="Genomic_DNA"/>
</dbReference>
<dbReference type="STRING" id="1296120.A0A1B9GY75"/>
<name>A0A1B9GY75_9TREE</name>
<evidence type="ECO:0000313" key="4">
    <source>
        <dbReference type="Proteomes" id="UP000092666"/>
    </source>
</evidence>
<feature type="signal peptide" evidence="2">
    <location>
        <begin position="1"/>
        <end position="16"/>
    </location>
</feature>
<accession>A0A1B9GY75</accession>
<keyword evidence="4" id="KW-1185">Reference proteome</keyword>
<organism evidence="3 4">
    <name type="scientific">Kwoniella heveanensis BCC8398</name>
    <dbReference type="NCBI Taxonomy" id="1296120"/>
    <lineage>
        <taxon>Eukaryota</taxon>
        <taxon>Fungi</taxon>
        <taxon>Dikarya</taxon>
        <taxon>Basidiomycota</taxon>
        <taxon>Agaricomycotina</taxon>
        <taxon>Tremellomycetes</taxon>
        <taxon>Tremellales</taxon>
        <taxon>Cryptococcaceae</taxon>
        <taxon>Kwoniella</taxon>
    </lineage>
</organism>
<evidence type="ECO:0000313" key="3">
    <source>
        <dbReference type="EMBL" id="OCF35987.1"/>
    </source>
</evidence>
<evidence type="ECO:0000256" key="1">
    <source>
        <dbReference type="SAM" id="MobiDB-lite"/>
    </source>
</evidence>
<gene>
    <name evidence="3" type="ORF">I316_02482</name>
</gene>
<dbReference type="Proteomes" id="UP000092666">
    <property type="component" value="Unassembled WGS sequence"/>
</dbReference>